<sequence>MERLRLEMRAVDRQRVLEALEQSAGNQTRAAKLLGISLRTLINRIDAYGIPRPRKRSP</sequence>
<dbReference type="eggNOG" id="COG3604">
    <property type="taxonomic scope" value="Bacteria"/>
</dbReference>
<dbReference type="SUPFAM" id="SSF46689">
    <property type="entry name" value="Homeodomain-like"/>
    <property type="match status" value="1"/>
</dbReference>
<gene>
    <name evidence="2" type="ORF">SCE1572_39305</name>
</gene>
<dbReference type="EMBL" id="CP003969">
    <property type="protein sequence ID" value="AGP40019.1"/>
    <property type="molecule type" value="Genomic_DNA"/>
</dbReference>
<dbReference type="KEGG" id="scu:SCE1572_39305"/>
<reference evidence="2 3" key="1">
    <citation type="journal article" date="2013" name="Sci. Rep.">
        <title>Extraordinary expansion of a Sorangium cellulosum genome from an alkaline milieu.</title>
        <authorList>
            <person name="Han K."/>
            <person name="Li Z.F."/>
            <person name="Peng R."/>
            <person name="Zhu L.P."/>
            <person name="Zhou T."/>
            <person name="Wang L.G."/>
            <person name="Li S.G."/>
            <person name="Zhang X.B."/>
            <person name="Hu W."/>
            <person name="Wu Z.H."/>
            <person name="Qin N."/>
            <person name="Li Y.Z."/>
        </authorList>
    </citation>
    <scope>NUCLEOTIDE SEQUENCE [LARGE SCALE GENOMIC DNA]</scope>
    <source>
        <strain evidence="2 3">So0157-2</strain>
    </source>
</reference>
<feature type="domain" description="DNA binding HTH" evidence="1">
    <location>
        <begin position="8"/>
        <end position="48"/>
    </location>
</feature>
<dbReference type="HOGENOM" id="CLU_2976908_0_0_7"/>
<accession>S4Y5E4</accession>
<dbReference type="OrthoDB" id="5624883at2"/>
<dbReference type="Pfam" id="PF02954">
    <property type="entry name" value="HTH_8"/>
    <property type="match status" value="1"/>
</dbReference>
<organism evidence="2 3">
    <name type="scientific">Sorangium cellulosum So0157-2</name>
    <dbReference type="NCBI Taxonomy" id="1254432"/>
    <lineage>
        <taxon>Bacteria</taxon>
        <taxon>Pseudomonadati</taxon>
        <taxon>Myxococcota</taxon>
        <taxon>Polyangia</taxon>
        <taxon>Polyangiales</taxon>
        <taxon>Polyangiaceae</taxon>
        <taxon>Sorangium</taxon>
    </lineage>
</organism>
<dbReference type="Proteomes" id="UP000014803">
    <property type="component" value="Chromosome"/>
</dbReference>
<protein>
    <recommendedName>
        <fullName evidence="1">DNA binding HTH domain-containing protein</fullName>
    </recommendedName>
</protein>
<proteinExistence type="predicted"/>
<dbReference type="PATRIC" id="fig|1254432.3.peg.8895"/>
<evidence type="ECO:0000259" key="1">
    <source>
        <dbReference type="Pfam" id="PF02954"/>
    </source>
</evidence>
<dbReference type="InterPro" id="IPR002197">
    <property type="entry name" value="HTH_Fis"/>
</dbReference>
<dbReference type="Gene3D" id="1.10.10.60">
    <property type="entry name" value="Homeodomain-like"/>
    <property type="match status" value="1"/>
</dbReference>
<evidence type="ECO:0000313" key="2">
    <source>
        <dbReference type="EMBL" id="AGP40019.1"/>
    </source>
</evidence>
<dbReference type="AlphaFoldDB" id="S4Y5E4"/>
<dbReference type="PRINTS" id="PR01590">
    <property type="entry name" value="HTHFIS"/>
</dbReference>
<dbReference type="InterPro" id="IPR009057">
    <property type="entry name" value="Homeodomain-like_sf"/>
</dbReference>
<evidence type="ECO:0000313" key="3">
    <source>
        <dbReference type="Proteomes" id="UP000014803"/>
    </source>
</evidence>
<name>S4Y5E4_SORCE</name>
<dbReference type="GO" id="GO:0043565">
    <property type="term" value="F:sequence-specific DNA binding"/>
    <property type="evidence" value="ECO:0007669"/>
    <property type="project" value="InterPro"/>
</dbReference>
<dbReference type="RefSeq" id="WP_020739738.1">
    <property type="nucleotide sequence ID" value="NC_021658.1"/>
</dbReference>